<dbReference type="Pfam" id="PF00813">
    <property type="entry name" value="FliP"/>
    <property type="match status" value="1"/>
</dbReference>
<proteinExistence type="inferred from homology"/>
<comment type="similarity">
    <text evidence="2 7">Belongs to the FliP/MopC/SpaP family.</text>
</comment>
<feature type="transmembrane region" description="Helical" evidence="7">
    <location>
        <begin position="138"/>
        <end position="154"/>
    </location>
</feature>
<evidence type="ECO:0000256" key="6">
    <source>
        <dbReference type="ARBA" id="ARBA00023136"/>
    </source>
</evidence>
<evidence type="ECO:0000256" key="3">
    <source>
        <dbReference type="ARBA" id="ARBA00022475"/>
    </source>
</evidence>
<evidence type="ECO:0000256" key="7">
    <source>
        <dbReference type="RuleBase" id="RU362070"/>
    </source>
</evidence>
<evidence type="ECO:0000256" key="4">
    <source>
        <dbReference type="ARBA" id="ARBA00022692"/>
    </source>
</evidence>
<sequence length="215" mass="23461">MNGSDPLSLVVLVAMLSVVPLLMVVGTAFLKISTVMLLVRNALGVQQVPPNVALYGLSLILTLYVMAPVVQDTADRLRSEKAPLANIGAMIRAADVGSEPMRQFLVKFSKPDQRAFFLQATQKMWPPGQAARVRDTDFLILLPAFVVGELTSAFEIGFLLYLPFVVIDLIVSNVLLALGMMMVSPSTISLPLKLFLFVMVDGWTRLLHGLVLSYA</sequence>
<evidence type="ECO:0000256" key="5">
    <source>
        <dbReference type="ARBA" id="ARBA00022989"/>
    </source>
</evidence>
<comment type="caution">
    <text evidence="8">The sequence shown here is derived from an EMBL/GenBank/DDBJ whole genome shotgun (WGS) entry which is preliminary data.</text>
</comment>
<keyword evidence="5 7" id="KW-1133">Transmembrane helix</keyword>
<gene>
    <name evidence="8" type="primary">sctR</name>
    <name evidence="8" type="ORF">RAE19_19050</name>
</gene>
<name>A0ABU3KU67_9BURK</name>
<dbReference type="NCBIfam" id="NF009438">
    <property type="entry name" value="PRK12797.1"/>
    <property type="match status" value="1"/>
</dbReference>
<keyword evidence="9" id="KW-1185">Reference proteome</keyword>
<dbReference type="Proteomes" id="UP001321700">
    <property type="component" value="Unassembled WGS sequence"/>
</dbReference>
<reference evidence="8 9" key="1">
    <citation type="submission" date="2023-08" db="EMBL/GenBank/DDBJ databases">
        <title>Rhodoferax potami sp. nov. and Rhodoferax mekongensis sp. nov., isolated from the Mekong River in Thailand.</title>
        <authorList>
            <person name="Kitikhun S."/>
            <person name="Charoenyingcharoen P."/>
            <person name="Siriarchawattana P."/>
            <person name="Likhitrattanapisal S."/>
            <person name="Nilsakha T."/>
            <person name="Chanpet A."/>
            <person name="Rattanawaree P."/>
            <person name="Ingsriswang S."/>
        </authorList>
    </citation>
    <scope>NUCLEOTIDE SEQUENCE [LARGE SCALE GENOMIC DNA]</scope>
    <source>
        <strain evidence="8 9">TBRC 17660</strain>
    </source>
</reference>
<evidence type="ECO:0000256" key="2">
    <source>
        <dbReference type="ARBA" id="ARBA00006257"/>
    </source>
</evidence>
<protein>
    <submittedName>
        <fullName evidence="8">Type III secretion system export apparatus subunit SctR</fullName>
    </submittedName>
</protein>
<feature type="transmembrane region" description="Helical" evidence="7">
    <location>
        <begin position="7"/>
        <end position="32"/>
    </location>
</feature>
<feature type="transmembrane region" description="Helical" evidence="7">
    <location>
        <begin position="52"/>
        <end position="70"/>
    </location>
</feature>
<evidence type="ECO:0000313" key="8">
    <source>
        <dbReference type="EMBL" id="MDT7520742.1"/>
    </source>
</evidence>
<dbReference type="PROSITE" id="PS01061">
    <property type="entry name" value="FLIP_2"/>
    <property type="match status" value="1"/>
</dbReference>
<evidence type="ECO:0000256" key="1">
    <source>
        <dbReference type="ARBA" id="ARBA00004651"/>
    </source>
</evidence>
<comment type="caution">
    <text evidence="7">Lacks conserved residue(s) required for the propagation of feature annotation.</text>
</comment>
<keyword evidence="4 7" id="KW-0812">Transmembrane</keyword>
<organism evidence="8 9">
    <name type="scientific">Rhodoferax potami</name>
    <dbReference type="NCBI Taxonomy" id="3068338"/>
    <lineage>
        <taxon>Bacteria</taxon>
        <taxon>Pseudomonadati</taxon>
        <taxon>Pseudomonadota</taxon>
        <taxon>Betaproteobacteria</taxon>
        <taxon>Burkholderiales</taxon>
        <taxon>Comamonadaceae</taxon>
        <taxon>Rhodoferax</taxon>
    </lineage>
</organism>
<dbReference type="RefSeq" id="WP_313876405.1">
    <property type="nucleotide sequence ID" value="NZ_JAVBIK010000003.1"/>
</dbReference>
<comment type="subcellular location">
    <subcellularLocation>
        <location evidence="1">Cell membrane</location>
        <topology evidence="1">Multi-pass membrane protein</topology>
    </subcellularLocation>
</comment>
<accession>A0ABU3KU67</accession>
<dbReference type="PANTHER" id="PTHR30587">
    <property type="entry name" value="FLAGELLAR BIOSYNTHETIC PROTEIN FLIP"/>
    <property type="match status" value="1"/>
</dbReference>
<dbReference type="NCBIfam" id="TIGR01102">
    <property type="entry name" value="yscR"/>
    <property type="match status" value="1"/>
</dbReference>
<dbReference type="InterPro" id="IPR005838">
    <property type="entry name" value="T3SS_IM_P"/>
</dbReference>
<evidence type="ECO:0000313" key="9">
    <source>
        <dbReference type="Proteomes" id="UP001321700"/>
    </source>
</evidence>
<dbReference type="EMBL" id="JAVBIK010000003">
    <property type="protein sequence ID" value="MDT7520742.1"/>
    <property type="molecule type" value="Genomic_DNA"/>
</dbReference>
<dbReference type="PRINTS" id="PR01302">
    <property type="entry name" value="TYPE3IMPPROT"/>
</dbReference>
<keyword evidence="3 7" id="KW-1003">Cell membrane</keyword>
<keyword evidence="6 7" id="KW-0472">Membrane</keyword>
<dbReference type="InterPro" id="IPR005773">
    <property type="entry name" value="T3SS_YscR-like"/>
</dbReference>
<dbReference type="PANTHER" id="PTHR30587:SF2">
    <property type="entry name" value="SURFACE PRESENTATION OF ANTIGENS PROTEIN SPAP"/>
    <property type="match status" value="1"/>
</dbReference>